<dbReference type="AlphaFoldDB" id="A0AAD4QD51"/>
<dbReference type="PROSITE" id="PS50059">
    <property type="entry name" value="FKBP_PPIASE"/>
    <property type="match status" value="1"/>
</dbReference>
<evidence type="ECO:0000256" key="5">
    <source>
        <dbReference type="PROSITE-ProRule" id="PRU00277"/>
    </source>
</evidence>
<sequence>MPVAVALWSIVVKPGEAVSVIPQGDLVITNAALGTELADSHGRTSVKLTYTRPVKVEDDQTTRGGGGGCSSRDRALLVDTGKALPKIEQSILNLTFEEDDEFLLEVVGKNEVYLTGNYIDQAPDQVPYNAESDQEDEYALDEVSSDVEIDPADMVGLPSDEDEDEDAGRFEEVVSEEESRLEKSAKRPRESNATEQDASTSDKPSKKAKKLKAENGAAVPAPTGTDGEPSKKGKKDKKKKGGDAKESHLQTGEDKESESKPKQSDLGGMRELPGGLKIQDAKLGEGVQAKKGVKLSMRYVGKLPNGKIFDSNTKGKPFTFRLGAGEVIKGWDEGIAGMKVGGERLLITDAIPPNSTLRFEVKVVDIK</sequence>
<name>A0AAD4QD51_9AGAM</name>
<evidence type="ECO:0000256" key="4">
    <source>
        <dbReference type="ARBA" id="ARBA00023235"/>
    </source>
</evidence>
<dbReference type="GO" id="GO:0003755">
    <property type="term" value="F:peptidyl-prolyl cis-trans isomerase activity"/>
    <property type="evidence" value="ECO:0007669"/>
    <property type="project" value="UniProtKB-KW"/>
</dbReference>
<feature type="domain" description="PPIase FKBP-type" evidence="7">
    <location>
        <begin position="292"/>
        <end position="367"/>
    </location>
</feature>
<dbReference type="InterPro" id="IPR041232">
    <property type="entry name" value="NPL"/>
</dbReference>
<dbReference type="InterPro" id="IPR001179">
    <property type="entry name" value="PPIase_FKBP_dom"/>
</dbReference>
<comment type="catalytic activity">
    <reaction evidence="1 5">
        <text>[protein]-peptidylproline (omega=180) = [protein]-peptidylproline (omega=0)</text>
        <dbReference type="Rhea" id="RHEA:16237"/>
        <dbReference type="Rhea" id="RHEA-COMP:10747"/>
        <dbReference type="Rhea" id="RHEA-COMP:10748"/>
        <dbReference type="ChEBI" id="CHEBI:83833"/>
        <dbReference type="ChEBI" id="CHEBI:83834"/>
        <dbReference type="EC" id="5.2.1.8"/>
    </reaction>
</comment>
<evidence type="ECO:0000256" key="6">
    <source>
        <dbReference type="SAM" id="MobiDB-lite"/>
    </source>
</evidence>
<dbReference type="PANTHER" id="PTHR43811:SF19">
    <property type="entry name" value="39 KDA FK506-BINDING NUCLEAR PROTEIN"/>
    <property type="match status" value="1"/>
</dbReference>
<evidence type="ECO:0000313" key="9">
    <source>
        <dbReference type="Proteomes" id="UP001201163"/>
    </source>
</evidence>
<dbReference type="Pfam" id="PF17800">
    <property type="entry name" value="NPL"/>
    <property type="match status" value="1"/>
</dbReference>
<evidence type="ECO:0000256" key="3">
    <source>
        <dbReference type="ARBA" id="ARBA00023110"/>
    </source>
</evidence>
<feature type="compositionally biased region" description="Basic and acidic residues" evidence="6">
    <location>
        <begin position="167"/>
        <end position="192"/>
    </location>
</feature>
<dbReference type="GO" id="GO:0005634">
    <property type="term" value="C:nucleus"/>
    <property type="evidence" value="ECO:0007669"/>
    <property type="project" value="UniProtKB-ARBA"/>
</dbReference>
<dbReference type="Gene3D" id="3.10.50.40">
    <property type="match status" value="1"/>
</dbReference>
<keyword evidence="3 5" id="KW-0697">Rotamase</keyword>
<feature type="compositionally biased region" description="Basic and acidic residues" evidence="6">
    <location>
        <begin position="241"/>
        <end position="263"/>
    </location>
</feature>
<evidence type="ECO:0000259" key="7">
    <source>
        <dbReference type="PROSITE" id="PS50059"/>
    </source>
</evidence>
<dbReference type="Proteomes" id="UP001201163">
    <property type="component" value="Unassembled WGS sequence"/>
</dbReference>
<feature type="region of interest" description="Disordered" evidence="6">
    <location>
        <begin position="122"/>
        <end position="272"/>
    </location>
</feature>
<dbReference type="InterPro" id="IPR046357">
    <property type="entry name" value="PPIase_dom_sf"/>
</dbReference>
<dbReference type="Pfam" id="PF00254">
    <property type="entry name" value="FKBP_C"/>
    <property type="match status" value="1"/>
</dbReference>
<dbReference type="PANTHER" id="PTHR43811">
    <property type="entry name" value="FKBP-TYPE PEPTIDYL-PROLYL CIS-TRANS ISOMERASE FKPA"/>
    <property type="match status" value="1"/>
</dbReference>
<dbReference type="EMBL" id="JAKELL010000030">
    <property type="protein sequence ID" value="KAH8990515.1"/>
    <property type="molecule type" value="Genomic_DNA"/>
</dbReference>
<organism evidence="8 9">
    <name type="scientific">Lactarius akahatsu</name>
    <dbReference type="NCBI Taxonomy" id="416441"/>
    <lineage>
        <taxon>Eukaryota</taxon>
        <taxon>Fungi</taxon>
        <taxon>Dikarya</taxon>
        <taxon>Basidiomycota</taxon>
        <taxon>Agaricomycotina</taxon>
        <taxon>Agaricomycetes</taxon>
        <taxon>Russulales</taxon>
        <taxon>Russulaceae</taxon>
        <taxon>Lactarius</taxon>
    </lineage>
</organism>
<evidence type="ECO:0000256" key="2">
    <source>
        <dbReference type="ARBA" id="ARBA00013194"/>
    </source>
</evidence>
<reference evidence="8" key="1">
    <citation type="submission" date="2022-01" db="EMBL/GenBank/DDBJ databases">
        <title>Comparative genomics reveals a dynamic genome evolution in the ectomycorrhizal milk-cap (Lactarius) mushrooms.</title>
        <authorList>
            <consortium name="DOE Joint Genome Institute"/>
            <person name="Lebreton A."/>
            <person name="Tang N."/>
            <person name="Kuo A."/>
            <person name="LaButti K."/>
            <person name="Drula E."/>
            <person name="Barry K."/>
            <person name="Clum A."/>
            <person name="Lipzen A."/>
            <person name="Mousain D."/>
            <person name="Ng V."/>
            <person name="Wang R."/>
            <person name="Wang X."/>
            <person name="Dai Y."/>
            <person name="Henrissat B."/>
            <person name="Grigoriev I.V."/>
            <person name="Guerin-Laguette A."/>
            <person name="Yu F."/>
            <person name="Martin F.M."/>
        </authorList>
    </citation>
    <scope>NUCLEOTIDE SEQUENCE</scope>
    <source>
        <strain evidence="8">QP</strain>
    </source>
</reference>
<evidence type="ECO:0000313" key="8">
    <source>
        <dbReference type="EMBL" id="KAH8990515.1"/>
    </source>
</evidence>
<dbReference type="SUPFAM" id="SSF54534">
    <property type="entry name" value="FKBP-like"/>
    <property type="match status" value="1"/>
</dbReference>
<protein>
    <recommendedName>
        <fullName evidence="2 5">peptidylprolyl isomerase</fullName>
        <ecNumber evidence="2 5">5.2.1.8</ecNumber>
    </recommendedName>
</protein>
<comment type="caution">
    <text evidence="8">The sequence shown here is derived from an EMBL/GenBank/DDBJ whole genome shotgun (WGS) entry which is preliminary data.</text>
</comment>
<feature type="compositionally biased region" description="Acidic residues" evidence="6">
    <location>
        <begin position="132"/>
        <end position="151"/>
    </location>
</feature>
<gene>
    <name evidence="8" type="ORF">EDB92DRAFT_1864215</name>
</gene>
<accession>A0AAD4QD51</accession>
<evidence type="ECO:0000256" key="1">
    <source>
        <dbReference type="ARBA" id="ARBA00000971"/>
    </source>
</evidence>
<keyword evidence="4 5" id="KW-0413">Isomerase</keyword>
<keyword evidence="9" id="KW-1185">Reference proteome</keyword>
<dbReference type="EC" id="5.2.1.8" evidence="2 5"/>
<proteinExistence type="predicted"/>
<dbReference type="Gene3D" id="2.60.120.340">
    <property type="entry name" value="Nucleoplasmin core domain"/>
    <property type="match status" value="1"/>
</dbReference>